<reference evidence="3" key="1">
    <citation type="submission" date="2021-03" db="EMBL/GenBank/DDBJ databases">
        <title>Comparative genomics and phylogenomic investigation of the class Geoglossomycetes provide insights into ecological specialization and systematics.</title>
        <authorList>
            <person name="Melie T."/>
            <person name="Pirro S."/>
            <person name="Miller A.N."/>
            <person name="Quandt A."/>
        </authorList>
    </citation>
    <scope>NUCLEOTIDE SEQUENCE</scope>
    <source>
        <strain evidence="3">CAQ_001_2017</strain>
    </source>
</reference>
<evidence type="ECO:0000256" key="1">
    <source>
        <dbReference type="SAM" id="Coils"/>
    </source>
</evidence>
<feature type="compositionally biased region" description="Low complexity" evidence="2">
    <location>
        <begin position="207"/>
        <end position="232"/>
    </location>
</feature>
<dbReference type="CDD" id="cd14810">
    <property type="entry name" value="bZIP_u1"/>
    <property type="match status" value="1"/>
</dbReference>
<gene>
    <name evidence="3" type="ORF">GP486_005336</name>
</gene>
<feature type="compositionally biased region" description="Polar residues" evidence="2">
    <location>
        <begin position="427"/>
        <end position="441"/>
    </location>
</feature>
<dbReference type="PANTHER" id="PTHR37616">
    <property type="entry name" value="BZIP TRANSCRIPTION FACTOR 60-LIKE"/>
    <property type="match status" value="1"/>
</dbReference>
<keyword evidence="4" id="KW-1185">Reference proteome</keyword>
<dbReference type="AlphaFoldDB" id="A0A9P8L9B8"/>
<keyword evidence="1" id="KW-0175">Coiled coil</keyword>
<accession>A0A9P8L9B8</accession>
<protein>
    <recommendedName>
        <fullName evidence="5">BZIP domain-containing protein</fullName>
    </recommendedName>
</protein>
<feature type="compositionally biased region" description="Low complexity" evidence="2">
    <location>
        <begin position="39"/>
        <end position="61"/>
    </location>
</feature>
<feature type="coiled-coil region" evidence="1">
    <location>
        <begin position="361"/>
        <end position="395"/>
    </location>
</feature>
<feature type="region of interest" description="Disordered" evidence="2">
    <location>
        <begin position="412"/>
        <end position="451"/>
    </location>
</feature>
<feature type="compositionally biased region" description="Low complexity" evidence="2">
    <location>
        <begin position="274"/>
        <end position="288"/>
    </location>
</feature>
<feature type="region of interest" description="Disordered" evidence="2">
    <location>
        <begin position="149"/>
        <end position="333"/>
    </location>
</feature>
<evidence type="ECO:0008006" key="5">
    <source>
        <dbReference type="Google" id="ProtNLM"/>
    </source>
</evidence>
<dbReference type="Gene3D" id="1.20.5.170">
    <property type="match status" value="1"/>
</dbReference>
<proteinExistence type="predicted"/>
<name>A0A9P8L9B8_9PEZI</name>
<comment type="caution">
    <text evidence="3">The sequence shown here is derived from an EMBL/GenBank/DDBJ whole genome shotgun (WGS) entry which is preliminary data.</text>
</comment>
<feature type="compositionally biased region" description="Basic and acidic residues" evidence="2">
    <location>
        <begin position="308"/>
        <end position="325"/>
    </location>
</feature>
<feature type="compositionally biased region" description="Polar residues" evidence="2">
    <location>
        <begin position="170"/>
        <end position="180"/>
    </location>
</feature>
<dbReference type="Proteomes" id="UP000750711">
    <property type="component" value="Unassembled WGS sequence"/>
</dbReference>
<dbReference type="EMBL" id="JAGHQM010000985">
    <property type="protein sequence ID" value="KAH0556876.1"/>
    <property type="molecule type" value="Genomic_DNA"/>
</dbReference>
<organism evidence="3 4">
    <name type="scientific">Trichoglossum hirsutum</name>
    <dbReference type="NCBI Taxonomy" id="265104"/>
    <lineage>
        <taxon>Eukaryota</taxon>
        <taxon>Fungi</taxon>
        <taxon>Dikarya</taxon>
        <taxon>Ascomycota</taxon>
        <taxon>Pezizomycotina</taxon>
        <taxon>Geoglossomycetes</taxon>
        <taxon>Geoglossales</taxon>
        <taxon>Geoglossaceae</taxon>
        <taxon>Trichoglossum</taxon>
    </lineage>
</organism>
<evidence type="ECO:0000313" key="4">
    <source>
        <dbReference type="Proteomes" id="UP000750711"/>
    </source>
</evidence>
<sequence>MKSTHPTPSSSASSSSSTHAQCLDPLDLYINYDLYPSPSLSPPSSARSSSSSSSSQASATANPNNTLLPPGQSFGSNFSGPSHRYELHQQQTGIPAEAIAKTLAVNPAGKMYNQIGYGLSDAFFDSTDLNTEEDLIDFGAASVPFSSSDMDMEYDSPPSGDVPPSLFLPEQSSSASSEYINPSAIEEESTDNLSTSNIGRLYPGHHQQQAALAKAQAEQQKQQTVQLQKQGQRPATGQDTSKKPNRSQRAAAQQPADPIVEDRISRLLSSMRQSSVATSDDDGSSSTGMLPHISKVKKEEEDMDEDERLLASEEGKKLSSKERRQLRNKVSARAFRSRRKGKLMIEFSLKGSDANASEEYIGQLEAEVAAKANEANDLRMQNRALMEENTRLSDLTRMLLSSPSFSNFLDALSPVNGRPAPVDSTERSSTSKASRQAENQTPNPPKDANPYAAQHHVGMALVPDNNIDFSMTELNNNNWATGYLPGTWGANQPQVFSVFELPECPAVDQIDTKALSGKSSSFTSESFSSDEAKVEAPMVERMPVIEEQNEKVNAASPVKPEAGLDESDPAFSLFEDSPAAEVVEAKSDFAPVKELLQGITVGKTPHFELITINQDRNVDAVDMDLFLRLCDSTEAALRRIDGLTKGL</sequence>
<feature type="region of interest" description="Disordered" evidence="2">
    <location>
        <begin position="39"/>
        <end position="91"/>
    </location>
</feature>
<feature type="compositionally biased region" description="Polar residues" evidence="2">
    <location>
        <begin position="62"/>
        <end position="80"/>
    </location>
</feature>
<evidence type="ECO:0000313" key="3">
    <source>
        <dbReference type="EMBL" id="KAH0556876.1"/>
    </source>
</evidence>
<dbReference type="PANTHER" id="PTHR37616:SF2">
    <property type="entry name" value="BZIP DOMAIN-CONTAINING PROTEIN"/>
    <property type="match status" value="1"/>
</dbReference>
<feature type="region of interest" description="Disordered" evidence="2">
    <location>
        <begin position="551"/>
        <end position="570"/>
    </location>
</feature>
<evidence type="ECO:0000256" key="2">
    <source>
        <dbReference type="SAM" id="MobiDB-lite"/>
    </source>
</evidence>